<dbReference type="InterPro" id="IPR003593">
    <property type="entry name" value="AAA+_ATPase"/>
</dbReference>
<evidence type="ECO:0000259" key="4">
    <source>
        <dbReference type="PROSITE" id="PS50893"/>
    </source>
</evidence>
<dbReference type="GO" id="GO:0015833">
    <property type="term" value="P:peptide transport"/>
    <property type="evidence" value="ECO:0007669"/>
    <property type="project" value="InterPro"/>
</dbReference>
<dbReference type="InterPro" id="IPR017871">
    <property type="entry name" value="ABC_transporter-like_CS"/>
</dbReference>
<keyword evidence="3 5" id="KW-0067">ATP-binding</keyword>
<name>A0A7C4D301_THEPE</name>
<dbReference type="NCBIfam" id="TIGR01727">
    <property type="entry name" value="oligo_HPY"/>
    <property type="match status" value="1"/>
</dbReference>
<dbReference type="GO" id="GO:0005524">
    <property type="term" value="F:ATP binding"/>
    <property type="evidence" value="ECO:0007669"/>
    <property type="project" value="UniProtKB-KW"/>
</dbReference>
<dbReference type="InterPro" id="IPR003439">
    <property type="entry name" value="ABC_transporter-like_ATP-bd"/>
</dbReference>
<dbReference type="Pfam" id="PF08352">
    <property type="entry name" value="oligo_HPY"/>
    <property type="match status" value="1"/>
</dbReference>
<evidence type="ECO:0000313" key="5">
    <source>
        <dbReference type="EMBL" id="HGM46552.1"/>
    </source>
</evidence>
<proteinExistence type="predicted"/>
<dbReference type="InterPro" id="IPR013563">
    <property type="entry name" value="Oligopep_ABC_C"/>
</dbReference>
<dbReference type="PROSITE" id="PS00211">
    <property type="entry name" value="ABC_TRANSPORTER_1"/>
    <property type="match status" value="1"/>
</dbReference>
<protein>
    <submittedName>
        <fullName evidence="5">ABC transporter ATP-binding protein</fullName>
    </submittedName>
</protein>
<dbReference type="PANTHER" id="PTHR43230:SF3">
    <property type="entry name" value="ABC-TYPE DIPEPTIDE_OLIGOPEPTIDE TRANSPORT SYSTEM, ATPASE COMPONENT"/>
    <property type="match status" value="1"/>
</dbReference>
<dbReference type="AlphaFoldDB" id="A0A7C4D301"/>
<dbReference type="SUPFAM" id="SSF52540">
    <property type="entry name" value="P-loop containing nucleoside triphosphate hydrolases"/>
    <property type="match status" value="1"/>
</dbReference>
<evidence type="ECO:0000256" key="3">
    <source>
        <dbReference type="ARBA" id="ARBA00022840"/>
    </source>
</evidence>
<dbReference type="Gene3D" id="3.40.50.300">
    <property type="entry name" value="P-loop containing nucleotide triphosphate hydrolases"/>
    <property type="match status" value="1"/>
</dbReference>
<dbReference type="GO" id="GO:0016887">
    <property type="term" value="F:ATP hydrolysis activity"/>
    <property type="evidence" value="ECO:0007669"/>
    <property type="project" value="InterPro"/>
</dbReference>
<dbReference type="InterPro" id="IPR027417">
    <property type="entry name" value="P-loop_NTPase"/>
</dbReference>
<dbReference type="PROSITE" id="PS50893">
    <property type="entry name" value="ABC_TRANSPORTER_2"/>
    <property type="match status" value="1"/>
</dbReference>
<dbReference type="EMBL" id="DTBQ01000064">
    <property type="protein sequence ID" value="HGM46552.1"/>
    <property type="molecule type" value="Genomic_DNA"/>
</dbReference>
<dbReference type="Pfam" id="PF00005">
    <property type="entry name" value="ABC_tran"/>
    <property type="match status" value="1"/>
</dbReference>
<dbReference type="CDD" id="cd03257">
    <property type="entry name" value="ABC_NikE_OppD_transporters"/>
    <property type="match status" value="1"/>
</dbReference>
<sequence>MSVHSLLELRNVTKIFSTGVLFFRQRIVAVDDVSFRIPGERPVVFTLAGESGSGKTTIARLILGFLKPDKGDIVYRGRNLTAFSSKDWNWYRREVQAVFQDPYAAYNPIYTVDRVLFTPLKKYRLTFSDSEASEMVAKALESVGLRPEEILGRYPYELSGGQRQRVLLARSLLLKPRLIIADEPVSMLDASLRAEVLNLMLDLKNKVGVSFLYITHDLSTASYISDFLAIMYRGVLVETGPIDEVIEEPLHPYTKLLLDSIPVPDPNKRWTSRVVLPPREYTEEKRMGCKFYDRCLLRMNICKDNVPPPKIINSRVVRCFLY</sequence>
<dbReference type="PANTHER" id="PTHR43230">
    <property type="entry name" value="ABC-TYPE DIPEPTIDE/OLIGOPEPTIDE TRANSPORT SYSTEM, ATPASE COMPONENT"/>
    <property type="match status" value="1"/>
</dbReference>
<keyword evidence="2" id="KW-0547">Nucleotide-binding</keyword>
<reference evidence="5" key="1">
    <citation type="journal article" date="2020" name="mSystems">
        <title>Genome- and Community-Level Interaction Insights into Carbon Utilization and Element Cycling Functions of Hydrothermarchaeota in Hydrothermal Sediment.</title>
        <authorList>
            <person name="Zhou Z."/>
            <person name="Liu Y."/>
            <person name="Xu W."/>
            <person name="Pan J."/>
            <person name="Luo Z.H."/>
            <person name="Li M."/>
        </authorList>
    </citation>
    <scope>NUCLEOTIDE SEQUENCE</scope>
    <source>
        <strain evidence="5">SpSt-649</strain>
    </source>
</reference>
<evidence type="ECO:0000256" key="2">
    <source>
        <dbReference type="ARBA" id="ARBA00022741"/>
    </source>
</evidence>
<keyword evidence="1" id="KW-0813">Transport</keyword>
<organism evidence="5">
    <name type="scientific">Thermofilum pendens</name>
    <dbReference type="NCBI Taxonomy" id="2269"/>
    <lineage>
        <taxon>Archaea</taxon>
        <taxon>Thermoproteota</taxon>
        <taxon>Thermoprotei</taxon>
        <taxon>Thermofilales</taxon>
        <taxon>Thermofilaceae</taxon>
        <taxon>Thermofilum</taxon>
    </lineage>
</organism>
<comment type="caution">
    <text evidence="5">The sequence shown here is derived from an EMBL/GenBank/DDBJ whole genome shotgun (WGS) entry which is preliminary data.</text>
</comment>
<accession>A0A7C4D301</accession>
<evidence type="ECO:0000256" key="1">
    <source>
        <dbReference type="ARBA" id="ARBA00022448"/>
    </source>
</evidence>
<gene>
    <name evidence="5" type="ORF">ENU21_02205</name>
</gene>
<feature type="domain" description="ABC transporter" evidence="4">
    <location>
        <begin position="7"/>
        <end position="258"/>
    </location>
</feature>
<dbReference type="SMART" id="SM00382">
    <property type="entry name" value="AAA"/>
    <property type="match status" value="1"/>
</dbReference>